<evidence type="ECO:0000313" key="1">
    <source>
        <dbReference type="EMBL" id="KAH7443519.1"/>
    </source>
</evidence>
<dbReference type="AlphaFoldDB" id="A0A8T2VGC4"/>
<evidence type="ECO:0000313" key="2">
    <source>
        <dbReference type="Proteomes" id="UP000825935"/>
    </source>
</evidence>
<dbReference type="Proteomes" id="UP000825935">
    <property type="component" value="Chromosome 2"/>
</dbReference>
<gene>
    <name evidence="1" type="ORF">KP509_02G038500</name>
</gene>
<sequence>MDGRIFKLSISNFPIIVGTLSLMTVGKTARLVSVPHLFALSAISAVEAALLSAQANGTQKSLYSSE</sequence>
<organism evidence="1 2">
    <name type="scientific">Ceratopteris richardii</name>
    <name type="common">Triangle waterfern</name>
    <dbReference type="NCBI Taxonomy" id="49495"/>
    <lineage>
        <taxon>Eukaryota</taxon>
        <taxon>Viridiplantae</taxon>
        <taxon>Streptophyta</taxon>
        <taxon>Embryophyta</taxon>
        <taxon>Tracheophyta</taxon>
        <taxon>Polypodiopsida</taxon>
        <taxon>Polypodiidae</taxon>
        <taxon>Polypodiales</taxon>
        <taxon>Pteridineae</taxon>
        <taxon>Pteridaceae</taxon>
        <taxon>Parkerioideae</taxon>
        <taxon>Ceratopteris</taxon>
    </lineage>
</organism>
<protein>
    <submittedName>
        <fullName evidence="1">Uncharacterized protein</fullName>
    </submittedName>
</protein>
<accession>A0A8T2VGC4</accession>
<reference evidence="1" key="1">
    <citation type="submission" date="2021-08" db="EMBL/GenBank/DDBJ databases">
        <title>WGS assembly of Ceratopteris richardii.</title>
        <authorList>
            <person name="Marchant D.B."/>
            <person name="Chen G."/>
            <person name="Jenkins J."/>
            <person name="Shu S."/>
            <person name="Leebens-Mack J."/>
            <person name="Grimwood J."/>
            <person name="Schmutz J."/>
            <person name="Soltis P."/>
            <person name="Soltis D."/>
            <person name="Chen Z.-H."/>
        </authorList>
    </citation>
    <scope>NUCLEOTIDE SEQUENCE</scope>
    <source>
        <strain evidence="1">Whitten #5841</strain>
        <tissue evidence="1">Leaf</tissue>
    </source>
</reference>
<proteinExistence type="predicted"/>
<dbReference type="EMBL" id="CM035407">
    <property type="protein sequence ID" value="KAH7443519.1"/>
    <property type="molecule type" value="Genomic_DNA"/>
</dbReference>
<comment type="caution">
    <text evidence="1">The sequence shown here is derived from an EMBL/GenBank/DDBJ whole genome shotgun (WGS) entry which is preliminary data.</text>
</comment>
<name>A0A8T2VGC4_CERRI</name>
<keyword evidence="2" id="KW-1185">Reference proteome</keyword>